<feature type="region of interest" description="Disordered" evidence="1">
    <location>
        <begin position="55"/>
        <end position="143"/>
    </location>
</feature>
<sequence length="329" mass="37395">MGMKHVVFGKVTKGMETIKKIELLGTSDGKPSGVVKIVDCGEVIEDKKNNVVEPLKEKRTVKKDTSSDNSSDRRVKKRRGSTVREKLRKRRKSSPSDSDFDSYSSEIHLLGVTGGRRDQQRKKSNNIRTNEKKKRRLSGKRSKRSVLTLGALAVQVKQKVEVAVRMMEKQIDVLQRPKIDLQRRTKSLPDLSRKEPESKVEIKDQNSKKTTLEEQELVKNGVVKEKEKENISNKPPAKQNQDSDDLSRPRNFDINIHGHISFSVHTLLKGLEKIVASADIPMLVCGDFNSVPGRVPLFNKNVRNLFPVKHDKYAIREFPKKNVIVNTET</sequence>
<dbReference type="AlphaFoldDB" id="A0A9R1UQ76"/>
<dbReference type="EMBL" id="NBSK02000008">
    <property type="protein sequence ID" value="KAJ0190958.1"/>
    <property type="molecule type" value="Genomic_DNA"/>
</dbReference>
<evidence type="ECO:0000256" key="1">
    <source>
        <dbReference type="SAM" id="MobiDB-lite"/>
    </source>
</evidence>
<feature type="compositionally biased region" description="Basic and acidic residues" evidence="1">
    <location>
        <begin position="55"/>
        <end position="73"/>
    </location>
</feature>
<feature type="domain" description="PPIase cyclophilin-type" evidence="2">
    <location>
        <begin position="1"/>
        <end position="42"/>
    </location>
</feature>
<feature type="compositionally biased region" description="Low complexity" evidence="1">
    <location>
        <begin position="95"/>
        <end position="105"/>
    </location>
</feature>
<feature type="compositionally biased region" description="Basic and acidic residues" evidence="1">
    <location>
        <begin position="191"/>
        <end position="212"/>
    </location>
</feature>
<name>A0A9R1UQ76_LACSA</name>
<feature type="compositionally biased region" description="Basic residues" evidence="1">
    <location>
        <begin position="119"/>
        <end position="143"/>
    </location>
</feature>
<evidence type="ECO:0000313" key="3">
    <source>
        <dbReference type="EMBL" id="KAJ0190958.1"/>
    </source>
</evidence>
<feature type="compositionally biased region" description="Basic residues" evidence="1">
    <location>
        <begin position="74"/>
        <end position="93"/>
    </location>
</feature>
<evidence type="ECO:0000259" key="2">
    <source>
        <dbReference type="PROSITE" id="PS50072"/>
    </source>
</evidence>
<proteinExistence type="predicted"/>
<organism evidence="3 4">
    <name type="scientific">Lactuca sativa</name>
    <name type="common">Garden lettuce</name>
    <dbReference type="NCBI Taxonomy" id="4236"/>
    <lineage>
        <taxon>Eukaryota</taxon>
        <taxon>Viridiplantae</taxon>
        <taxon>Streptophyta</taxon>
        <taxon>Embryophyta</taxon>
        <taxon>Tracheophyta</taxon>
        <taxon>Spermatophyta</taxon>
        <taxon>Magnoliopsida</taxon>
        <taxon>eudicotyledons</taxon>
        <taxon>Gunneridae</taxon>
        <taxon>Pentapetalae</taxon>
        <taxon>asterids</taxon>
        <taxon>campanulids</taxon>
        <taxon>Asterales</taxon>
        <taxon>Asteraceae</taxon>
        <taxon>Cichorioideae</taxon>
        <taxon>Cichorieae</taxon>
        <taxon>Lactucinae</taxon>
        <taxon>Lactuca</taxon>
    </lineage>
</organism>
<gene>
    <name evidence="3" type="ORF">LSAT_V11C800450870</name>
</gene>
<comment type="caution">
    <text evidence="3">The sequence shown here is derived from an EMBL/GenBank/DDBJ whole genome shotgun (WGS) entry which is preliminary data.</text>
</comment>
<dbReference type="Pfam" id="PF00160">
    <property type="entry name" value="Pro_isomerase"/>
    <property type="match status" value="1"/>
</dbReference>
<protein>
    <recommendedName>
        <fullName evidence="2">PPIase cyclophilin-type domain-containing protein</fullName>
    </recommendedName>
</protein>
<reference evidence="3 4" key="1">
    <citation type="journal article" date="2017" name="Nat. Commun.">
        <title>Genome assembly with in vitro proximity ligation data and whole-genome triplication in lettuce.</title>
        <authorList>
            <person name="Reyes-Chin-Wo S."/>
            <person name="Wang Z."/>
            <person name="Yang X."/>
            <person name="Kozik A."/>
            <person name="Arikit S."/>
            <person name="Song C."/>
            <person name="Xia L."/>
            <person name="Froenicke L."/>
            <person name="Lavelle D.O."/>
            <person name="Truco M.J."/>
            <person name="Xia R."/>
            <person name="Zhu S."/>
            <person name="Xu C."/>
            <person name="Xu H."/>
            <person name="Xu X."/>
            <person name="Cox K."/>
            <person name="Korf I."/>
            <person name="Meyers B.C."/>
            <person name="Michelmore R.W."/>
        </authorList>
    </citation>
    <scope>NUCLEOTIDE SEQUENCE [LARGE SCALE GENOMIC DNA]</scope>
    <source>
        <strain evidence="4">cv. Salinas</strain>
        <tissue evidence="3">Seedlings</tissue>
    </source>
</reference>
<dbReference type="Gene3D" id="2.40.100.10">
    <property type="entry name" value="Cyclophilin-like"/>
    <property type="match status" value="1"/>
</dbReference>
<keyword evidence="4" id="KW-1185">Reference proteome</keyword>
<dbReference type="InterPro" id="IPR029000">
    <property type="entry name" value="Cyclophilin-like_dom_sf"/>
</dbReference>
<dbReference type="GO" id="GO:0003755">
    <property type="term" value="F:peptidyl-prolyl cis-trans isomerase activity"/>
    <property type="evidence" value="ECO:0007669"/>
    <property type="project" value="InterPro"/>
</dbReference>
<dbReference type="InterPro" id="IPR002130">
    <property type="entry name" value="Cyclophilin-type_PPIase_dom"/>
</dbReference>
<feature type="region of interest" description="Disordered" evidence="1">
    <location>
        <begin position="184"/>
        <end position="250"/>
    </location>
</feature>
<accession>A0A9R1UQ76</accession>
<dbReference type="Proteomes" id="UP000235145">
    <property type="component" value="Unassembled WGS sequence"/>
</dbReference>
<feature type="compositionally biased region" description="Basic and acidic residues" evidence="1">
    <location>
        <begin position="222"/>
        <end position="231"/>
    </location>
</feature>
<evidence type="ECO:0000313" key="4">
    <source>
        <dbReference type="Proteomes" id="UP000235145"/>
    </source>
</evidence>
<dbReference type="SUPFAM" id="SSF50891">
    <property type="entry name" value="Cyclophilin-like"/>
    <property type="match status" value="1"/>
</dbReference>
<dbReference type="PROSITE" id="PS50072">
    <property type="entry name" value="CSA_PPIASE_2"/>
    <property type="match status" value="1"/>
</dbReference>